<evidence type="ECO:0000313" key="7">
    <source>
        <dbReference type="Proteomes" id="UP000186406"/>
    </source>
</evidence>
<dbReference type="OrthoDB" id="9814815at2"/>
<protein>
    <submittedName>
        <fullName evidence="6">Transcriptional regulator, DeoR family</fullName>
    </submittedName>
</protein>
<dbReference type="InterPro" id="IPR014036">
    <property type="entry name" value="DeoR-like_C"/>
</dbReference>
<reference evidence="6 7" key="1">
    <citation type="submission" date="2016-12" db="EMBL/GenBank/DDBJ databases">
        <authorList>
            <person name="Song W.-J."/>
            <person name="Kurnit D.M."/>
        </authorList>
    </citation>
    <scope>NUCLEOTIDE SEQUENCE [LARGE SCALE GENOMIC DNA]</scope>
    <source>
        <strain evidence="6 7">DSM 19599</strain>
    </source>
</reference>
<dbReference type="STRING" id="1123029.SAMN02745172_02144"/>
<proteinExistence type="predicted"/>
<sequence>MPADAHPVSDSPEKAPAGDRQRVLGRVRHERILAMLREAGSVTVGEIAGELAVSDMTVRRDLVELEKAGQLERIHGGAIVRQGGAAVVMDSEEPSFAARLRQRREAKERIAALAASIVGNQRTIALDVGTTTFLLAERLKEAQHAKVFTNSLRIANVLADGGPEVYVPGGRLRGDEMSISGPTALAQFEALWFDVAVLGVSGVTAAGLFDYSFEDTEMKRVYLRRSGLKIVLCDAAKFRRMSLVQVAGLEDVSMLITDAPPPPDVAAALAQAGVELRVAASES</sequence>
<dbReference type="PROSITE" id="PS00894">
    <property type="entry name" value="HTH_DEOR_1"/>
    <property type="match status" value="1"/>
</dbReference>
<dbReference type="InterPro" id="IPR018356">
    <property type="entry name" value="Tscrpt_reg_HTH_DeoR_CS"/>
</dbReference>
<name>A0A1M7ZL05_9HYPH</name>
<keyword evidence="3" id="KW-0804">Transcription</keyword>
<dbReference type="GO" id="GO:0003677">
    <property type="term" value="F:DNA binding"/>
    <property type="evidence" value="ECO:0007669"/>
    <property type="project" value="UniProtKB-KW"/>
</dbReference>
<dbReference type="PANTHER" id="PTHR30363">
    <property type="entry name" value="HTH-TYPE TRANSCRIPTIONAL REGULATOR SRLR-RELATED"/>
    <property type="match status" value="1"/>
</dbReference>
<dbReference type="InterPro" id="IPR037171">
    <property type="entry name" value="NagB/RpiA_transferase-like"/>
</dbReference>
<feature type="domain" description="HTH deoR-type" evidence="5">
    <location>
        <begin position="25"/>
        <end position="80"/>
    </location>
</feature>
<dbReference type="SUPFAM" id="SSF46785">
    <property type="entry name" value="Winged helix' DNA-binding domain"/>
    <property type="match status" value="1"/>
</dbReference>
<evidence type="ECO:0000313" key="6">
    <source>
        <dbReference type="EMBL" id="SHO65499.1"/>
    </source>
</evidence>
<keyword evidence="7" id="KW-1185">Reference proteome</keyword>
<gene>
    <name evidence="6" type="ORF">SAMN02745172_02144</name>
</gene>
<dbReference type="PROSITE" id="PS51000">
    <property type="entry name" value="HTH_DEOR_2"/>
    <property type="match status" value="1"/>
</dbReference>
<evidence type="ECO:0000256" key="4">
    <source>
        <dbReference type="SAM" id="MobiDB-lite"/>
    </source>
</evidence>
<dbReference type="PANTHER" id="PTHR30363:SF44">
    <property type="entry name" value="AGA OPERON TRANSCRIPTIONAL REPRESSOR-RELATED"/>
    <property type="match status" value="1"/>
</dbReference>
<dbReference type="Proteomes" id="UP000186406">
    <property type="component" value="Unassembled WGS sequence"/>
</dbReference>
<keyword evidence="1" id="KW-0805">Transcription regulation</keyword>
<dbReference type="AlphaFoldDB" id="A0A1M7ZL05"/>
<dbReference type="InterPro" id="IPR050313">
    <property type="entry name" value="Carb_Metab_HTH_regulators"/>
</dbReference>
<dbReference type="SMART" id="SM01134">
    <property type="entry name" value="DeoRC"/>
    <property type="match status" value="1"/>
</dbReference>
<organism evidence="6 7">
    <name type="scientific">Pseudoxanthobacter soli DSM 19599</name>
    <dbReference type="NCBI Taxonomy" id="1123029"/>
    <lineage>
        <taxon>Bacteria</taxon>
        <taxon>Pseudomonadati</taxon>
        <taxon>Pseudomonadota</taxon>
        <taxon>Alphaproteobacteria</taxon>
        <taxon>Hyphomicrobiales</taxon>
        <taxon>Segnochrobactraceae</taxon>
        <taxon>Pseudoxanthobacter</taxon>
    </lineage>
</organism>
<accession>A0A1M7ZL05</accession>
<dbReference type="Gene3D" id="1.10.10.10">
    <property type="entry name" value="Winged helix-like DNA-binding domain superfamily/Winged helix DNA-binding domain"/>
    <property type="match status" value="1"/>
</dbReference>
<dbReference type="Pfam" id="PF00455">
    <property type="entry name" value="DeoRC"/>
    <property type="match status" value="1"/>
</dbReference>
<dbReference type="InterPro" id="IPR036388">
    <property type="entry name" value="WH-like_DNA-bd_sf"/>
</dbReference>
<feature type="compositionally biased region" description="Basic and acidic residues" evidence="4">
    <location>
        <begin position="11"/>
        <end position="21"/>
    </location>
</feature>
<dbReference type="InterPro" id="IPR036390">
    <property type="entry name" value="WH_DNA-bd_sf"/>
</dbReference>
<evidence type="ECO:0000256" key="1">
    <source>
        <dbReference type="ARBA" id="ARBA00023015"/>
    </source>
</evidence>
<keyword evidence="2" id="KW-0238">DNA-binding</keyword>
<dbReference type="EMBL" id="FRXO01000004">
    <property type="protein sequence ID" value="SHO65499.1"/>
    <property type="molecule type" value="Genomic_DNA"/>
</dbReference>
<dbReference type="PRINTS" id="PR00037">
    <property type="entry name" value="HTHLACR"/>
</dbReference>
<dbReference type="SUPFAM" id="SSF100950">
    <property type="entry name" value="NagB/RpiA/CoA transferase-like"/>
    <property type="match status" value="1"/>
</dbReference>
<feature type="region of interest" description="Disordered" evidence="4">
    <location>
        <begin position="1"/>
        <end position="21"/>
    </location>
</feature>
<evidence type="ECO:0000259" key="5">
    <source>
        <dbReference type="PROSITE" id="PS51000"/>
    </source>
</evidence>
<dbReference type="GO" id="GO:0003700">
    <property type="term" value="F:DNA-binding transcription factor activity"/>
    <property type="evidence" value="ECO:0007669"/>
    <property type="project" value="InterPro"/>
</dbReference>
<dbReference type="Pfam" id="PF08220">
    <property type="entry name" value="HTH_DeoR"/>
    <property type="match status" value="1"/>
</dbReference>
<dbReference type="SMART" id="SM00420">
    <property type="entry name" value="HTH_DEOR"/>
    <property type="match status" value="1"/>
</dbReference>
<evidence type="ECO:0000256" key="3">
    <source>
        <dbReference type="ARBA" id="ARBA00023163"/>
    </source>
</evidence>
<dbReference type="RefSeq" id="WP_073628494.1">
    <property type="nucleotide sequence ID" value="NZ_FRXO01000004.1"/>
</dbReference>
<evidence type="ECO:0000256" key="2">
    <source>
        <dbReference type="ARBA" id="ARBA00023125"/>
    </source>
</evidence>
<dbReference type="InterPro" id="IPR001034">
    <property type="entry name" value="DeoR_HTH"/>
</dbReference>